<dbReference type="EMBL" id="JBBNAF010000008">
    <property type="protein sequence ID" value="KAK9121527.1"/>
    <property type="molecule type" value="Genomic_DNA"/>
</dbReference>
<comment type="caution">
    <text evidence="1">The sequence shown here is derived from an EMBL/GenBank/DDBJ whole genome shotgun (WGS) entry which is preliminary data.</text>
</comment>
<dbReference type="Proteomes" id="UP001420932">
    <property type="component" value="Unassembled WGS sequence"/>
</dbReference>
<organism evidence="1 2">
    <name type="scientific">Stephania yunnanensis</name>
    <dbReference type="NCBI Taxonomy" id="152371"/>
    <lineage>
        <taxon>Eukaryota</taxon>
        <taxon>Viridiplantae</taxon>
        <taxon>Streptophyta</taxon>
        <taxon>Embryophyta</taxon>
        <taxon>Tracheophyta</taxon>
        <taxon>Spermatophyta</taxon>
        <taxon>Magnoliopsida</taxon>
        <taxon>Ranunculales</taxon>
        <taxon>Menispermaceae</taxon>
        <taxon>Menispermoideae</taxon>
        <taxon>Cissampelideae</taxon>
        <taxon>Stephania</taxon>
    </lineage>
</organism>
<proteinExistence type="predicted"/>
<accession>A0AAP0ITJ5</accession>
<evidence type="ECO:0000313" key="1">
    <source>
        <dbReference type="EMBL" id="KAK9121527.1"/>
    </source>
</evidence>
<keyword evidence="2" id="KW-1185">Reference proteome</keyword>
<reference evidence="1 2" key="1">
    <citation type="submission" date="2024-01" db="EMBL/GenBank/DDBJ databases">
        <title>Genome assemblies of Stephania.</title>
        <authorList>
            <person name="Yang L."/>
        </authorList>
    </citation>
    <scope>NUCLEOTIDE SEQUENCE [LARGE SCALE GENOMIC DNA]</scope>
    <source>
        <strain evidence="1">YNDBR</strain>
        <tissue evidence="1">Leaf</tissue>
    </source>
</reference>
<protein>
    <submittedName>
        <fullName evidence="1">Uncharacterized protein</fullName>
    </submittedName>
</protein>
<dbReference type="AlphaFoldDB" id="A0AAP0ITJ5"/>
<name>A0AAP0ITJ5_9MAGN</name>
<gene>
    <name evidence="1" type="ORF">Syun_019144</name>
</gene>
<evidence type="ECO:0000313" key="2">
    <source>
        <dbReference type="Proteomes" id="UP001420932"/>
    </source>
</evidence>
<sequence>MKSQQRLLLHFVSSTVLSSSHRLLQLDIIVFNFPLHCFSSSLIFSLSPLALIHLDRIKREEEP</sequence>